<dbReference type="CDD" id="cd07571">
    <property type="entry name" value="ALP_N-acyl_transferase"/>
    <property type="match status" value="1"/>
</dbReference>
<keyword evidence="5 9" id="KW-0812">Transmembrane</keyword>
<keyword evidence="7 9" id="KW-0472">Membrane</keyword>
<comment type="subcellular location">
    <subcellularLocation>
        <location evidence="1 9">Cell membrane</location>
        <topology evidence="1 9">Multi-pass membrane protein</topology>
    </subcellularLocation>
</comment>
<feature type="transmembrane region" description="Helical" evidence="9">
    <location>
        <begin position="202"/>
        <end position="224"/>
    </location>
</feature>
<dbReference type="EC" id="2.3.1.269" evidence="9"/>
<evidence type="ECO:0000259" key="10">
    <source>
        <dbReference type="PROSITE" id="PS50263"/>
    </source>
</evidence>
<evidence type="ECO:0000256" key="4">
    <source>
        <dbReference type="ARBA" id="ARBA00022679"/>
    </source>
</evidence>
<dbReference type="Proteomes" id="UP000250086">
    <property type="component" value="Unassembled WGS sequence"/>
</dbReference>
<dbReference type="PROSITE" id="PS50263">
    <property type="entry name" value="CN_HYDROLASE"/>
    <property type="match status" value="1"/>
</dbReference>
<dbReference type="GO" id="GO:0042158">
    <property type="term" value="P:lipoprotein biosynthetic process"/>
    <property type="evidence" value="ECO:0007669"/>
    <property type="project" value="UniProtKB-UniRule"/>
</dbReference>
<evidence type="ECO:0000313" key="11">
    <source>
        <dbReference type="EMBL" id="SPT69763.1"/>
    </source>
</evidence>
<evidence type="ECO:0000256" key="9">
    <source>
        <dbReference type="HAMAP-Rule" id="MF_01148"/>
    </source>
</evidence>
<evidence type="ECO:0000313" key="12">
    <source>
        <dbReference type="Proteomes" id="UP000250086"/>
    </source>
</evidence>
<name>A0A2X0V7C3_9GAMM</name>
<feature type="transmembrane region" description="Helical" evidence="9">
    <location>
        <begin position="489"/>
        <end position="508"/>
    </location>
</feature>
<dbReference type="PANTHER" id="PTHR38686:SF1">
    <property type="entry name" value="APOLIPOPROTEIN N-ACYLTRANSFERASE"/>
    <property type="match status" value="1"/>
</dbReference>
<organism evidence="11 12">
    <name type="scientific">Anaerobiospirillum thomasii</name>
    <dbReference type="NCBI Taxonomy" id="179995"/>
    <lineage>
        <taxon>Bacteria</taxon>
        <taxon>Pseudomonadati</taxon>
        <taxon>Pseudomonadota</taxon>
        <taxon>Gammaproteobacteria</taxon>
        <taxon>Aeromonadales</taxon>
        <taxon>Succinivibrionaceae</taxon>
        <taxon>Anaerobiospirillum</taxon>
    </lineage>
</organism>
<feature type="transmembrane region" description="Helical" evidence="9">
    <location>
        <begin position="99"/>
        <end position="123"/>
    </location>
</feature>
<sequence>MFLQRLFNGERMLAILQSKKGAILASFILGLIATLSFAPYNLWPLGVLTLSFALWLVMMQKSALPVFLVIFFYMTGLNAATLSWLNFVMQDFGQMHFVLSWLFELVLASYLALPYALLAYIIYKFLAKNIIAYLLCFLPIGFVAADFVVGYLFTGFPWTYIGYSAINSPFETYAPLIGVRGINLLMVLCAAAIALTITRRYIFLPVAGVIFILGIMFMGTTYTVDSKNSHNFSLVQGNIEQSVKWRPEAVMPTIEKYMNLSEDAFDRRNNVTVWPESAVPVVIESAEPFVYTLVERMIFKDSYFITGIQHYNDKKEIFNSIATIDSNTTLENVNLYSKRHLVPFGEFVPYPEIVRKWGKIFNFPMSGFTKGDAIQENIKVKDLELIPAICYEAIFPELIASLDSKDANGILMVSNDSWFGLTRGPLEHLDIARMRSLELQKPMVRVTNSGVTAYIDKMGNVVKSLPQNVAAVLDVEVTGATGVTPYSRFGNTILYILLALCAVFGILIHKKDFDPKNDTMVSMVRP</sequence>
<dbReference type="UniPathway" id="UPA00666"/>
<dbReference type="HAMAP" id="MF_01148">
    <property type="entry name" value="Lnt"/>
    <property type="match status" value="1"/>
</dbReference>
<dbReference type="RefSeq" id="WP_113743906.1">
    <property type="nucleotide sequence ID" value="NZ_UAPV01000001.1"/>
</dbReference>
<dbReference type="GO" id="GO:0005886">
    <property type="term" value="C:plasma membrane"/>
    <property type="evidence" value="ECO:0007669"/>
    <property type="project" value="UniProtKB-SubCell"/>
</dbReference>
<feature type="transmembrane region" description="Helical" evidence="9">
    <location>
        <begin position="43"/>
        <end position="59"/>
    </location>
</feature>
<comment type="similarity">
    <text evidence="2 9">Belongs to the CN hydrolase family. Apolipoprotein N-acyltransferase subfamily.</text>
</comment>
<comment type="pathway">
    <text evidence="9">Protein modification; lipoprotein biosynthesis (N-acyl transfer).</text>
</comment>
<dbReference type="GO" id="GO:0016410">
    <property type="term" value="F:N-acyltransferase activity"/>
    <property type="evidence" value="ECO:0007669"/>
    <property type="project" value="UniProtKB-UniRule"/>
</dbReference>
<evidence type="ECO:0000256" key="6">
    <source>
        <dbReference type="ARBA" id="ARBA00022989"/>
    </source>
</evidence>
<dbReference type="InterPro" id="IPR045378">
    <property type="entry name" value="LNT_N"/>
</dbReference>
<proteinExistence type="inferred from homology"/>
<keyword evidence="4 9" id="KW-0808">Transferase</keyword>
<accession>A0A2X0V7C3</accession>
<evidence type="ECO:0000256" key="8">
    <source>
        <dbReference type="ARBA" id="ARBA00023315"/>
    </source>
</evidence>
<dbReference type="InterPro" id="IPR003010">
    <property type="entry name" value="C-N_Hydrolase"/>
</dbReference>
<feature type="transmembrane region" description="Helical" evidence="9">
    <location>
        <begin position="66"/>
        <end position="87"/>
    </location>
</feature>
<evidence type="ECO:0000256" key="7">
    <source>
        <dbReference type="ARBA" id="ARBA00023136"/>
    </source>
</evidence>
<reference evidence="11 12" key="1">
    <citation type="submission" date="2018-06" db="EMBL/GenBank/DDBJ databases">
        <authorList>
            <consortium name="Pathogen Informatics"/>
            <person name="Doyle S."/>
        </authorList>
    </citation>
    <scope>NUCLEOTIDE SEQUENCE [LARGE SCALE GENOMIC DNA]</scope>
    <source>
        <strain evidence="11 12">NCTC13093</strain>
    </source>
</reference>
<dbReference type="SUPFAM" id="SSF56317">
    <property type="entry name" value="Carbon-nitrogen hydrolase"/>
    <property type="match status" value="1"/>
</dbReference>
<feature type="transmembrane region" description="Helical" evidence="9">
    <location>
        <begin position="173"/>
        <end position="195"/>
    </location>
</feature>
<feature type="domain" description="CN hydrolase" evidence="10">
    <location>
        <begin position="235"/>
        <end position="479"/>
    </location>
</feature>
<keyword evidence="12" id="KW-1185">Reference proteome</keyword>
<keyword evidence="3 9" id="KW-1003">Cell membrane</keyword>
<comment type="function">
    <text evidence="9">Catalyzes the phospholipid dependent N-acylation of the N-terminal cysteine of apolipoprotein, the last step in lipoprotein maturation.</text>
</comment>
<evidence type="ECO:0000256" key="2">
    <source>
        <dbReference type="ARBA" id="ARBA00010065"/>
    </source>
</evidence>
<evidence type="ECO:0000256" key="1">
    <source>
        <dbReference type="ARBA" id="ARBA00004651"/>
    </source>
</evidence>
<evidence type="ECO:0000256" key="5">
    <source>
        <dbReference type="ARBA" id="ARBA00022692"/>
    </source>
</evidence>
<dbReference type="Pfam" id="PF20154">
    <property type="entry name" value="LNT_N"/>
    <property type="match status" value="1"/>
</dbReference>
<dbReference type="EMBL" id="UAPV01000001">
    <property type="protein sequence ID" value="SPT69763.1"/>
    <property type="molecule type" value="Genomic_DNA"/>
</dbReference>
<feature type="transmembrane region" description="Helical" evidence="9">
    <location>
        <begin position="21"/>
        <end position="37"/>
    </location>
</feature>
<dbReference type="PANTHER" id="PTHR38686">
    <property type="entry name" value="APOLIPOPROTEIN N-ACYLTRANSFERASE"/>
    <property type="match status" value="1"/>
</dbReference>
<feature type="transmembrane region" description="Helical" evidence="9">
    <location>
        <begin position="130"/>
        <end position="153"/>
    </location>
</feature>
<dbReference type="InterPro" id="IPR036526">
    <property type="entry name" value="C-N_Hydrolase_sf"/>
</dbReference>
<keyword evidence="8 9" id="KW-0012">Acyltransferase</keyword>
<dbReference type="InterPro" id="IPR004563">
    <property type="entry name" value="Apolipo_AcylTrfase"/>
</dbReference>
<keyword evidence="11" id="KW-0449">Lipoprotein</keyword>
<dbReference type="NCBIfam" id="TIGR00546">
    <property type="entry name" value="lnt"/>
    <property type="match status" value="1"/>
</dbReference>
<evidence type="ECO:0000256" key="3">
    <source>
        <dbReference type="ARBA" id="ARBA00022475"/>
    </source>
</evidence>
<gene>
    <name evidence="9 11" type="primary">lnt</name>
    <name evidence="11" type="ORF">NCTC13093_01143</name>
</gene>
<dbReference type="Gene3D" id="3.60.110.10">
    <property type="entry name" value="Carbon-nitrogen hydrolase"/>
    <property type="match status" value="1"/>
</dbReference>
<protein>
    <recommendedName>
        <fullName evidence="9">Apolipoprotein N-acyltransferase</fullName>
        <shortName evidence="9">ALP N-acyltransferase</shortName>
        <ecNumber evidence="9">2.3.1.269</ecNumber>
    </recommendedName>
</protein>
<dbReference type="AlphaFoldDB" id="A0A2X0V7C3"/>
<keyword evidence="6 9" id="KW-1133">Transmembrane helix</keyword>
<comment type="catalytic activity">
    <reaction evidence="9">
        <text>N-terminal S-1,2-diacyl-sn-glyceryl-L-cysteinyl-[lipoprotein] + a glycerophospholipid = N-acyl-S-1,2-diacyl-sn-glyceryl-L-cysteinyl-[lipoprotein] + a 2-acyl-sn-glycero-3-phospholipid + H(+)</text>
        <dbReference type="Rhea" id="RHEA:48228"/>
        <dbReference type="Rhea" id="RHEA-COMP:14681"/>
        <dbReference type="Rhea" id="RHEA-COMP:14684"/>
        <dbReference type="ChEBI" id="CHEBI:15378"/>
        <dbReference type="ChEBI" id="CHEBI:136912"/>
        <dbReference type="ChEBI" id="CHEBI:140656"/>
        <dbReference type="ChEBI" id="CHEBI:140657"/>
        <dbReference type="ChEBI" id="CHEBI:140660"/>
        <dbReference type="EC" id="2.3.1.269"/>
    </reaction>
</comment>
<dbReference type="Pfam" id="PF00795">
    <property type="entry name" value="CN_hydrolase"/>
    <property type="match status" value="1"/>
</dbReference>